<evidence type="ECO:0000313" key="6">
    <source>
        <dbReference type="Proteomes" id="UP001056708"/>
    </source>
</evidence>
<reference evidence="5" key="1">
    <citation type="submission" date="2022-06" db="EMBL/GenBank/DDBJ databases">
        <title>Genome sequence of Phormidium yuhuli AB48 isolated from an industrial photobioreactor environment.</title>
        <authorList>
            <person name="Qiu Y."/>
            <person name="Noonan A.J.C."/>
            <person name="Dofher K."/>
            <person name="Koch M."/>
            <person name="Kieft B."/>
            <person name="Lin X."/>
            <person name="Ziels R.M."/>
            <person name="Hallam S.J."/>
        </authorList>
    </citation>
    <scope>NUCLEOTIDE SEQUENCE</scope>
    <source>
        <strain evidence="5">AB48</strain>
    </source>
</reference>
<dbReference type="PROSITE" id="PS51904">
    <property type="entry name" value="GLYCOSYL_HYDROL_F25_2"/>
    <property type="match status" value="1"/>
</dbReference>
<dbReference type="InterPro" id="IPR018077">
    <property type="entry name" value="Glyco_hydro_fam25_subgr"/>
</dbReference>
<keyword evidence="6" id="KW-1185">Reference proteome</keyword>
<evidence type="ECO:0000259" key="4">
    <source>
        <dbReference type="Pfam" id="PF01471"/>
    </source>
</evidence>
<sequence length="417" mass="47424">MVRGIDVSDYQGTVNWPAVARAGIEFAVTKATEGGTFVADSFTRNWSGIRSAGLVRGAYHFYRPRTDALAQANLFLNIVKLQPGDLPPVLDIESDDGVEPERIRAGIRSWLVRVEEVTQRRPILYTYPSFWERLGNWQDFTDYPLWVAHYTTAERPWIPGGWRTWAMWQFTDSGTVSGVTGPVDVNSFNVIRAGSQSMMVVQVQRFLRAKGYDIGALDGVFGLKSQEATRQFQMALGLTATGEITSRTWAYLLDATITGNGKDLKPPESDKTMPTPTDEIKLIDVMKFYQDLPHQAQALSWLQSRLEGGVLQEFARRWRNDSSSTAAIQLVDVAKFYRNLASQNQALQWLEGQVSSGMKQEFAQRWRSPQQFREAPIVLANAAQYYQGMSHQKQAWQWLQERLSHEDLAEFARLWRQ</sequence>
<feature type="domain" description="Peptidoglycan binding-like" evidence="4">
    <location>
        <begin position="200"/>
        <end position="251"/>
    </location>
</feature>
<dbReference type="RefSeq" id="WP_252663805.1">
    <property type="nucleotide sequence ID" value="NZ_CP098611.1"/>
</dbReference>
<gene>
    <name evidence="5" type="ORF">NEA10_03335</name>
</gene>
<accession>A0ABY5ARX3</accession>
<dbReference type="CDD" id="cd06524">
    <property type="entry name" value="GH25_YegX-like"/>
    <property type="match status" value="1"/>
</dbReference>
<name>A0ABY5ARX3_9CYAN</name>
<dbReference type="InterPro" id="IPR017853">
    <property type="entry name" value="GH"/>
</dbReference>
<evidence type="ECO:0000313" key="5">
    <source>
        <dbReference type="EMBL" id="USR91775.1"/>
    </source>
</evidence>
<dbReference type="SMART" id="SM00641">
    <property type="entry name" value="Glyco_25"/>
    <property type="match status" value="1"/>
</dbReference>
<dbReference type="InterPro" id="IPR002477">
    <property type="entry name" value="Peptidoglycan-bd-like"/>
</dbReference>
<keyword evidence="2" id="KW-0378">Hydrolase</keyword>
<evidence type="ECO:0000256" key="2">
    <source>
        <dbReference type="ARBA" id="ARBA00022801"/>
    </source>
</evidence>
<keyword evidence="3" id="KW-0326">Glycosidase</keyword>
<dbReference type="Gene3D" id="1.10.101.10">
    <property type="entry name" value="PGBD-like superfamily/PGBD"/>
    <property type="match status" value="1"/>
</dbReference>
<dbReference type="PANTHER" id="PTHR34135">
    <property type="entry name" value="LYSOZYME"/>
    <property type="match status" value="1"/>
</dbReference>
<dbReference type="SUPFAM" id="SSF51445">
    <property type="entry name" value="(Trans)glycosidases"/>
    <property type="match status" value="1"/>
</dbReference>
<dbReference type="SUPFAM" id="SSF47090">
    <property type="entry name" value="PGBD-like"/>
    <property type="match status" value="1"/>
</dbReference>
<dbReference type="InterPro" id="IPR002053">
    <property type="entry name" value="Glyco_hydro_25"/>
</dbReference>
<protein>
    <submittedName>
        <fullName evidence="5">Peptidoglycan-binding protein</fullName>
    </submittedName>
</protein>
<organism evidence="5 6">
    <name type="scientific">Phormidium yuhuli AB48</name>
    <dbReference type="NCBI Taxonomy" id="2940671"/>
    <lineage>
        <taxon>Bacteria</taxon>
        <taxon>Bacillati</taxon>
        <taxon>Cyanobacteriota</taxon>
        <taxon>Cyanophyceae</taxon>
        <taxon>Oscillatoriophycideae</taxon>
        <taxon>Oscillatoriales</taxon>
        <taxon>Oscillatoriaceae</taxon>
        <taxon>Phormidium</taxon>
        <taxon>Phormidium yuhuli</taxon>
    </lineage>
</organism>
<proteinExistence type="inferred from homology"/>
<dbReference type="InterPro" id="IPR036365">
    <property type="entry name" value="PGBD-like_sf"/>
</dbReference>
<dbReference type="Pfam" id="PF01471">
    <property type="entry name" value="PG_binding_1"/>
    <property type="match status" value="1"/>
</dbReference>
<dbReference type="EMBL" id="CP098611">
    <property type="protein sequence ID" value="USR91775.1"/>
    <property type="molecule type" value="Genomic_DNA"/>
</dbReference>
<comment type="similarity">
    <text evidence="1">Belongs to the glycosyl hydrolase 25 family.</text>
</comment>
<dbReference type="Gene3D" id="3.20.20.80">
    <property type="entry name" value="Glycosidases"/>
    <property type="match status" value="1"/>
</dbReference>
<evidence type="ECO:0000256" key="1">
    <source>
        <dbReference type="ARBA" id="ARBA00010646"/>
    </source>
</evidence>
<dbReference type="PANTHER" id="PTHR34135:SF2">
    <property type="entry name" value="LYSOZYME"/>
    <property type="match status" value="1"/>
</dbReference>
<dbReference type="Pfam" id="PF01183">
    <property type="entry name" value="Glyco_hydro_25"/>
    <property type="match status" value="1"/>
</dbReference>
<dbReference type="Proteomes" id="UP001056708">
    <property type="component" value="Chromosome"/>
</dbReference>
<evidence type="ECO:0000256" key="3">
    <source>
        <dbReference type="ARBA" id="ARBA00023295"/>
    </source>
</evidence>
<dbReference type="InterPro" id="IPR036366">
    <property type="entry name" value="PGBDSf"/>
</dbReference>